<dbReference type="SUPFAM" id="SSF81301">
    <property type="entry name" value="Nucleotidyltransferase"/>
    <property type="match status" value="1"/>
</dbReference>
<dbReference type="InterPro" id="IPR043519">
    <property type="entry name" value="NT_sf"/>
</dbReference>
<dbReference type="AlphaFoldDB" id="A0A848D9L8"/>
<reference evidence="2" key="1">
    <citation type="journal article" date="2020" name="MBio">
        <title>'Candidatus Ethanoperedens,' a Thermophilic Genus of Archaea Mediating the Anaerobic Oxidation of Ethane.</title>
        <authorList>
            <person name="Hahn C.J."/>
            <person name="Laso-Perez R."/>
            <person name="Vulcano F."/>
            <person name="Vaziourakis K.M."/>
            <person name="Stokke R."/>
            <person name="Steen I.H."/>
            <person name="Teske A."/>
            <person name="Boetius A."/>
            <person name="Liebeke M."/>
            <person name="Amann R."/>
            <person name="Knittel K."/>
            <person name="Wegener G."/>
        </authorList>
    </citation>
    <scope>NUCLEOTIDE SEQUENCE</scope>
    <source>
        <strain evidence="2">GoM-Arc1-LC-WB58</strain>
    </source>
</reference>
<proteinExistence type="predicted"/>
<feature type="domain" description="Polymerase nucleotidyl transferase" evidence="1">
    <location>
        <begin position="16"/>
        <end position="99"/>
    </location>
</feature>
<name>A0A848D9L8_9EURY</name>
<accession>A0A848D9L8</accession>
<dbReference type="Proteomes" id="UP000606580">
    <property type="component" value="Unassembled WGS sequence"/>
</dbReference>
<dbReference type="Gene3D" id="3.30.460.10">
    <property type="entry name" value="Beta Polymerase, domain 2"/>
    <property type="match status" value="1"/>
</dbReference>
<organism evidence="2 3">
    <name type="scientific">Candidatus Ethanoperedens thermophilum</name>
    <dbReference type="NCBI Taxonomy" id="2766897"/>
    <lineage>
        <taxon>Archaea</taxon>
        <taxon>Methanobacteriati</taxon>
        <taxon>Methanobacteriota</taxon>
        <taxon>Stenosarchaea group</taxon>
        <taxon>Methanomicrobia</taxon>
        <taxon>Methanosarcinales</taxon>
        <taxon>Methanosarcinales incertae sedis</taxon>
        <taxon>GOM Arc I cluster</taxon>
        <taxon>Candidatus Ethanoperedens</taxon>
    </lineage>
</organism>
<dbReference type="GO" id="GO:0016779">
    <property type="term" value="F:nucleotidyltransferase activity"/>
    <property type="evidence" value="ECO:0007669"/>
    <property type="project" value="InterPro"/>
</dbReference>
<dbReference type="CDD" id="cd05403">
    <property type="entry name" value="NT_KNTase_like"/>
    <property type="match status" value="1"/>
</dbReference>
<evidence type="ECO:0000313" key="2">
    <source>
        <dbReference type="EMBL" id="NMG82605.1"/>
    </source>
</evidence>
<sequence length="108" mass="12210">MEDKYKKPIKMFVDRAFKKYSGVIDEMILFGSVATGHAKNDSDIDILVVTDVDDFKVEKDLIGMAFEVLLKTGEDISVKVISHRDHENMIKMNTSFIRNIISDGVKLG</sequence>
<dbReference type="InterPro" id="IPR052548">
    <property type="entry name" value="Type_VII_TA_antitoxin"/>
</dbReference>
<evidence type="ECO:0000313" key="3">
    <source>
        <dbReference type="Proteomes" id="UP000606580"/>
    </source>
</evidence>
<protein>
    <submittedName>
        <fullName evidence="2">Nucleotidyltransferase domain-containing protein</fullName>
    </submittedName>
</protein>
<dbReference type="Pfam" id="PF01909">
    <property type="entry name" value="NTP_transf_2"/>
    <property type="match status" value="1"/>
</dbReference>
<keyword evidence="2" id="KW-0808">Transferase</keyword>
<dbReference type="PANTHER" id="PTHR33933:SF3">
    <property type="entry name" value="PROTEIN ADENYLYLTRANSFERASE MJ0604-RELATED"/>
    <property type="match status" value="1"/>
</dbReference>
<dbReference type="PANTHER" id="PTHR33933">
    <property type="entry name" value="NUCLEOTIDYLTRANSFERASE"/>
    <property type="match status" value="1"/>
</dbReference>
<dbReference type="EMBL" id="WNEG01000008">
    <property type="protein sequence ID" value="NMG82605.1"/>
    <property type="molecule type" value="Genomic_DNA"/>
</dbReference>
<comment type="caution">
    <text evidence="2">The sequence shown here is derived from an EMBL/GenBank/DDBJ whole genome shotgun (WGS) entry which is preliminary data.</text>
</comment>
<evidence type="ECO:0000259" key="1">
    <source>
        <dbReference type="Pfam" id="PF01909"/>
    </source>
</evidence>
<dbReference type="InterPro" id="IPR002934">
    <property type="entry name" value="Polymerase_NTP_transf_dom"/>
</dbReference>
<gene>
    <name evidence="2" type="ORF">GIS02_00140</name>
</gene>